<accession>A0A6M3X872</accession>
<proteinExistence type="predicted"/>
<name>A0A6M3X872_9ZZZZ</name>
<organism evidence="1">
    <name type="scientific">viral metagenome</name>
    <dbReference type="NCBI Taxonomy" id="1070528"/>
    <lineage>
        <taxon>unclassified sequences</taxon>
        <taxon>metagenomes</taxon>
        <taxon>organismal metagenomes</taxon>
    </lineage>
</organism>
<dbReference type="EMBL" id="MT143968">
    <property type="protein sequence ID" value="QJH93343.1"/>
    <property type="molecule type" value="Genomic_DNA"/>
</dbReference>
<gene>
    <name evidence="1" type="ORF">MM171B04622_0008</name>
</gene>
<dbReference type="AlphaFoldDB" id="A0A6M3X872"/>
<evidence type="ECO:0000313" key="1">
    <source>
        <dbReference type="EMBL" id="QJH93343.1"/>
    </source>
</evidence>
<protein>
    <submittedName>
        <fullName evidence="1">Putative structural protein</fullName>
    </submittedName>
</protein>
<reference evidence="1" key="1">
    <citation type="submission" date="2020-03" db="EMBL/GenBank/DDBJ databases">
        <title>The deep terrestrial virosphere.</title>
        <authorList>
            <person name="Holmfeldt K."/>
            <person name="Nilsson E."/>
            <person name="Simone D."/>
            <person name="Lopez-Fernandez M."/>
            <person name="Wu X."/>
            <person name="de Brujin I."/>
            <person name="Lundin D."/>
            <person name="Andersson A."/>
            <person name="Bertilsson S."/>
            <person name="Dopson M."/>
        </authorList>
    </citation>
    <scope>NUCLEOTIDE SEQUENCE</scope>
    <source>
        <strain evidence="1">MM171B04622</strain>
    </source>
</reference>
<sequence length="124" mass="14392">MGRYYNGDIKGKFWFEVQSSDDADFFGVRGTEPSILDYYFDEDDLPKVKEGIEKCEQVLGSFKERLDNFFEDKNGYNNEMIEDELKIGSEKVKELLEWYARLNLGEKIAKCIEENGQCAFGAEL</sequence>